<name>A0ABD4Z6J5_9CREN</name>
<dbReference type="InterPro" id="IPR045865">
    <property type="entry name" value="ACT-like_dom_sf"/>
</dbReference>
<dbReference type="InterPro" id="IPR027271">
    <property type="entry name" value="Acetolactate_synth/TF_NikR_C"/>
</dbReference>
<dbReference type="PANTHER" id="PTHR34719:SF2">
    <property type="entry name" value="NICKEL-RESPONSIVE REGULATOR"/>
    <property type="match status" value="1"/>
</dbReference>
<dbReference type="Gene3D" id="3.30.70.1150">
    <property type="entry name" value="ACT-like. Chain A, domain 2"/>
    <property type="match status" value="1"/>
</dbReference>
<dbReference type="InterPro" id="IPR038733">
    <property type="entry name" value="Predicted_DNA_bind_prot_RHH"/>
</dbReference>
<dbReference type="CDD" id="cd22231">
    <property type="entry name" value="RHH_NikR_HicB-like"/>
    <property type="match status" value="1"/>
</dbReference>
<reference evidence="2 3" key="1">
    <citation type="submission" date="2023-05" db="EMBL/GenBank/DDBJ databases">
        <title>A new hyperthermophilic archaea 'Ignisphaera cupida' sp. nov. and description of the family 'Ignisphaeraceae' fam. nov.</title>
        <authorList>
            <person name="Podosokorskaya O.A."/>
            <person name="Elcheninov A.G."/>
            <person name="Klukina A."/>
            <person name="Merkel A.Y."/>
        </authorList>
    </citation>
    <scope>NUCLEOTIDE SEQUENCE [LARGE SCALE GENOMIC DNA]</scope>
    <source>
        <strain evidence="2 3">4213-co</strain>
    </source>
</reference>
<comment type="caution">
    <text evidence="2">The sequence shown here is derived from an EMBL/GenBank/DDBJ whole genome shotgun (WGS) entry which is preliminary data.</text>
</comment>
<sequence>MPKKRFGVSVEASLYLKLDEIAKKLNVNRSDVVEEAVKNYVRDLGHFVEKHYCCGMIIVEDPDNTEIEKILTANKRIVLNYSHYHINNKCVYTIIVQGDSMDLAMLYSSISRVKSANRRYIPLHTK</sequence>
<evidence type="ECO:0000313" key="3">
    <source>
        <dbReference type="Proteomes" id="UP001529235"/>
    </source>
</evidence>
<dbReference type="EMBL" id="JASNVW010000003">
    <property type="protein sequence ID" value="MDK6028946.1"/>
    <property type="molecule type" value="Genomic_DNA"/>
</dbReference>
<dbReference type="InterPro" id="IPR010985">
    <property type="entry name" value="Ribbon_hlx_hlx"/>
</dbReference>
<protein>
    <submittedName>
        <fullName evidence="2">Ribbon-helix-helix domain-containing protein</fullName>
    </submittedName>
</protein>
<dbReference type="Pfam" id="PF12651">
    <property type="entry name" value="RHH_3"/>
    <property type="match status" value="1"/>
</dbReference>
<dbReference type="AlphaFoldDB" id="A0ABD4Z6J5"/>
<dbReference type="Proteomes" id="UP001529235">
    <property type="component" value="Unassembled WGS sequence"/>
</dbReference>
<evidence type="ECO:0000313" key="2">
    <source>
        <dbReference type="EMBL" id="MDK6028946.1"/>
    </source>
</evidence>
<organism evidence="2 3">
    <name type="scientific">Ignisphaera cupida</name>
    <dbReference type="NCBI Taxonomy" id="3050454"/>
    <lineage>
        <taxon>Archaea</taxon>
        <taxon>Thermoproteota</taxon>
        <taxon>Thermoprotei</taxon>
        <taxon>Desulfurococcales</taxon>
        <taxon>Desulfurococcaceae</taxon>
        <taxon>Ignisphaera</taxon>
    </lineage>
</organism>
<keyword evidence="3" id="KW-1185">Reference proteome</keyword>
<dbReference type="PANTHER" id="PTHR34719">
    <property type="entry name" value="NICKEL-RESPONSIVE REGULATOR"/>
    <property type="match status" value="1"/>
</dbReference>
<dbReference type="SUPFAM" id="SSF55021">
    <property type="entry name" value="ACT-like"/>
    <property type="match status" value="1"/>
</dbReference>
<feature type="domain" description="Predicted DNA-binding protein ribbon-helix-helix" evidence="1">
    <location>
        <begin position="3"/>
        <end position="42"/>
    </location>
</feature>
<dbReference type="RefSeq" id="WP_285273930.1">
    <property type="nucleotide sequence ID" value="NZ_JASNVW010000003.1"/>
</dbReference>
<dbReference type="SUPFAM" id="SSF47598">
    <property type="entry name" value="Ribbon-helix-helix"/>
    <property type="match status" value="1"/>
</dbReference>
<evidence type="ECO:0000259" key="1">
    <source>
        <dbReference type="Pfam" id="PF12651"/>
    </source>
</evidence>
<gene>
    <name evidence="2" type="ORF">QPL79_06180</name>
</gene>
<proteinExistence type="predicted"/>
<dbReference type="InterPro" id="IPR050192">
    <property type="entry name" value="CopG/NikR_regulator"/>
</dbReference>
<accession>A0ABD4Z6J5</accession>